<dbReference type="Proteomes" id="UP000663852">
    <property type="component" value="Unassembled WGS sequence"/>
</dbReference>
<reference evidence="2" key="1">
    <citation type="submission" date="2021-02" db="EMBL/GenBank/DDBJ databases">
        <authorList>
            <person name="Nowell W R."/>
        </authorList>
    </citation>
    <scope>NUCLEOTIDE SEQUENCE</scope>
</reference>
<sequence>MPVELQTSSMQNKLPLQGVVIFVSQQLVTNRMALHEQCTELGGKFVWMFDVPFTHYICKGKLTWLKACQTFGQRVAEKLYASTYNPNKSLNFISAGDEDDDDDDEENNVPSLTTKATTVRPMKALKPVQTLRSLPTMNKKQTHHLATHVAESQVSSPKVIPTSMPPPPSSSLSQNTSEAETMLNDLESSLAQFLNNNTSISRASIVDDEQTKKSLPVIRSISNMKNDHNNNIDTDIEPSMRVEWLDDAMQAERQKMIDEDEHNASSQQKQLRSGEAKTGKKRPLIDSNFDQSFNAKKCRT</sequence>
<dbReference type="OrthoDB" id="10009953at2759"/>
<evidence type="ECO:0000313" key="2">
    <source>
        <dbReference type="EMBL" id="CAF0863878.1"/>
    </source>
</evidence>
<feature type="region of interest" description="Disordered" evidence="1">
    <location>
        <begin position="259"/>
        <end position="300"/>
    </location>
</feature>
<feature type="compositionally biased region" description="Acidic residues" evidence="1">
    <location>
        <begin position="96"/>
        <end position="107"/>
    </location>
</feature>
<dbReference type="Gene3D" id="3.40.50.10190">
    <property type="entry name" value="BRCT domain"/>
    <property type="match status" value="1"/>
</dbReference>
<evidence type="ECO:0008006" key="4">
    <source>
        <dbReference type="Google" id="ProtNLM"/>
    </source>
</evidence>
<comment type="caution">
    <text evidence="2">The sequence shown here is derived from an EMBL/GenBank/DDBJ whole genome shotgun (WGS) entry which is preliminary data.</text>
</comment>
<feature type="region of interest" description="Disordered" evidence="1">
    <location>
        <begin position="140"/>
        <end position="175"/>
    </location>
</feature>
<dbReference type="AlphaFoldDB" id="A0A813WND8"/>
<name>A0A813WND8_ADIRI</name>
<feature type="region of interest" description="Disordered" evidence="1">
    <location>
        <begin position="92"/>
        <end position="112"/>
    </location>
</feature>
<proteinExistence type="predicted"/>
<protein>
    <recommendedName>
        <fullName evidence="4">BRCT domain-containing protein</fullName>
    </recommendedName>
</protein>
<dbReference type="EMBL" id="CAJNOJ010000025">
    <property type="protein sequence ID" value="CAF0863878.1"/>
    <property type="molecule type" value="Genomic_DNA"/>
</dbReference>
<accession>A0A813WND8</accession>
<dbReference type="InterPro" id="IPR036420">
    <property type="entry name" value="BRCT_dom_sf"/>
</dbReference>
<organism evidence="2 3">
    <name type="scientific">Adineta ricciae</name>
    <name type="common">Rotifer</name>
    <dbReference type="NCBI Taxonomy" id="249248"/>
    <lineage>
        <taxon>Eukaryota</taxon>
        <taxon>Metazoa</taxon>
        <taxon>Spiralia</taxon>
        <taxon>Gnathifera</taxon>
        <taxon>Rotifera</taxon>
        <taxon>Eurotatoria</taxon>
        <taxon>Bdelloidea</taxon>
        <taxon>Adinetida</taxon>
        <taxon>Adinetidae</taxon>
        <taxon>Adineta</taxon>
    </lineage>
</organism>
<evidence type="ECO:0000313" key="3">
    <source>
        <dbReference type="Proteomes" id="UP000663852"/>
    </source>
</evidence>
<evidence type="ECO:0000256" key="1">
    <source>
        <dbReference type="SAM" id="MobiDB-lite"/>
    </source>
</evidence>
<dbReference type="SUPFAM" id="SSF52113">
    <property type="entry name" value="BRCT domain"/>
    <property type="match status" value="1"/>
</dbReference>
<gene>
    <name evidence="2" type="ORF">EDS130_LOCUS7946</name>
</gene>